<organism evidence="2 3">
    <name type="scientific">Flavobacterium rivuli WB 3.3-2 = DSM 21788</name>
    <dbReference type="NCBI Taxonomy" id="1121895"/>
    <lineage>
        <taxon>Bacteria</taxon>
        <taxon>Pseudomonadati</taxon>
        <taxon>Bacteroidota</taxon>
        <taxon>Flavobacteriia</taxon>
        <taxon>Flavobacteriales</taxon>
        <taxon>Flavobacteriaceae</taxon>
        <taxon>Flavobacterium</taxon>
    </lineage>
</organism>
<dbReference type="Proteomes" id="UP000030152">
    <property type="component" value="Unassembled WGS sequence"/>
</dbReference>
<feature type="chain" id="PRO_5001990671" evidence="1">
    <location>
        <begin position="21"/>
        <end position="285"/>
    </location>
</feature>
<dbReference type="OrthoDB" id="187854at2"/>
<dbReference type="InterPro" id="IPR021314">
    <property type="entry name" value="DUF2911"/>
</dbReference>
<feature type="signal peptide" evidence="1">
    <location>
        <begin position="1"/>
        <end position="20"/>
    </location>
</feature>
<accession>A0A0A2LYQ5</accession>
<dbReference type="RefSeq" id="WP_026300201.1">
    <property type="nucleotide sequence ID" value="NZ_JRLX01000027.1"/>
</dbReference>
<evidence type="ECO:0000313" key="3">
    <source>
        <dbReference type="Proteomes" id="UP000030152"/>
    </source>
</evidence>
<evidence type="ECO:0000313" key="2">
    <source>
        <dbReference type="EMBL" id="KGO85129.1"/>
    </source>
</evidence>
<dbReference type="AlphaFoldDB" id="A0A0A2LYQ5"/>
<comment type="caution">
    <text evidence="2">The sequence shown here is derived from an EMBL/GenBank/DDBJ whole genome shotgun (WGS) entry which is preliminary data.</text>
</comment>
<dbReference type="EMBL" id="JRLX01000027">
    <property type="protein sequence ID" value="KGO85129.1"/>
    <property type="molecule type" value="Genomic_DNA"/>
</dbReference>
<reference evidence="2 3" key="1">
    <citation type="submission" date="2013-09" db="EMBL/GenBank/DDBJ databases">
        <authorList>
            <person name="Zeng Z."/>
            <person name="Chen C."/>
        </authorList>
    </citation>
    <scope>NUCLEOTIDE SEQUENCE [LARGE SCALE GENOMIC DNA]</scope>
    <source>
        <strain evidence="2 3">WB 3.3-2</strain>
    </source>
</reference>
<dbReference type="eggNOG" id="COG0790">
    <property type="taxonomic scope" value="Bacteria"/>
</dbReference>
<sequence>MKKIFATAVIVMAFMLSATAQIQTPQASPKAVIEQTVGLTTVKIDYSRPSARGRSVYGELVPFGRLWRTGANANTIVTFSDDVLIGGKSLSAGSYALYTQPKADTWDVIFYTDTNNWGLPEKWDEKKEAVRVPVKPEFLNRNVETLTIGLNALENDYGFLEIAWEKTMVALKIEVPTKATALKSIDEAMSGPTQGAYFAAAQYFYQSNADMNKALTWINAGIDKTPKGEETPFYMLRQKSLIQAKLGDKKGAIETAKLSLQGAEKAKNADYIKMNKDSINEWGKK</sequence>
<name>A0A0A2LYQ5_9FLAO</name>
<gene>
    <name evidence="2" type="ORF">Q765_17925</name>
</gene>
<dbReference type="STRING" id="1121895.GCA_000378485_03854"/>
<keyword evidence="3" id="KW-1185">Reference proteome</keyword>
<protein>
    <submittedName>
        <fullName evidence="2">Dihydrolipoamide dehydrogenase</fullName>
    </submittedName>
</protein>
<dbReference type="Pfam" id="PF11138">
    <property type="entry name" value="DUF2911"/>
    <property type="match status" value="1"/>
</dbReference>
<evidence type="ECO:0000256" key="1">
    <source>
        <dbReference type="SAM" id="SignalP"/>
    </source>
</evidence>
<keyword evidence="1" id="KW-0732">Signal</keyword>
<proteinExistence type="predicted"/>